<evidence type="ECO:0000256" key="9">
    <source>
        <dbReference type="SAM" id="Phobius"/>
    </source>
</evidence>
<dbReference type="SUPFAM" id="SSF55120">
    <property type="entry name" value="Pseudouridine synthase"/>
    <property type="match status" value="1"/>
</dbReference>
<proteinExistence type="inferred from homology"/>
<dbReference type="GO" id="GO:0008519">
    <property type="term" value="F:ammonium channel activity"/>
    <property type="evidence" value="ECO:0007669"/>
    <property type="project" value="InterPro"/>
</dbReference>
<dbReference type="SUPFAM" id="SSF111352">
    <property type="entry name" value="Ammonium transporter"/>
    <property type="match status" value="2"/>
</dbReference>
<dbReference type="Proteomes" id="UP000654075">
    <property type="component" value="Unassembled WGS sequence"/>
</dbReference>
<keyword evidence="4 9" id="KW-0812">Transmembrane</keyword>
<feature type="transmembrane region" description="Helical" evidence="9">
    <location>
        <begin position="355"/>
        <end position="372"/>
    </location>
</feature>
<feature type="domain" description="Ammonium transporter AmtB-like" evidence="10">
    <location>
        <begin position="16"/>
        <end position="188"/>
    </location>
</feature>
<evidence type="ECO:0000256" key="7">
    <source>
        <dbReference type="ARBA" id="ARBA00023177"/>
    </source>
</evidence>
<keyword evidence="12" id="KW-1185">Reference proteome</keyword>
<dbReference type="GO" id="GO:0097272">
    <property type="term" value="P:ammonium homeostasis"/>
    <property type="evidence" value="ECO:0007669"/>
    <property type="project" value="TreeGrafter"/>
</dbReference>
<evidence type="ECO:0000256" key="6">
    <source>
        <dbReference type="ARBA" id="ARBA00023136"/>
    </source>
</evidence>
<feature type="transmembrane region" description="Helical" evidence="9">
    <location>
        <begin position="87"/>
        <end position="105"/>
    </location>
</feature>
<evidence type="ECO:0000256" key="8">
    <source>
        <dbReference type="SAM" id="MobiDB-lite"/>
    </source>
</evidence>
<feature type="transmembrane region" description="Helical" evidence="9">
    <location>
        <begin position="304"/>
        <end position="325"/>
    </location>
</feature>
<dbReference type="PANTHER" id="PTHR11730:SF6">
    <property type="entry name" value="AMMONIUM TRANSPORTER"/>
    <property type="match status" value="1"/>
</dbReference>
<dbReference type="AlphaFoldDB" id="A0A813HE26"/>
<sequence>MDSLAPGANDTLQSSWLLICTFLIVSMQLGFAMLEVGSVREAHRMTVLAKNIMDSVVSCFAFSMGASFFKLSLIVDDEGRVMYDRQLYNWVFCATSVTICSGAMAERTHMIAYLFHAALMACVIYPPVAEAVWGKGHGFLYNEMHRKFHDDHHYHDCAGSGVVHLVGGVAALAGNTLLGRRIMRQDQAANNDFSDEEHGSPKPPRVLPPAKSPSKSTVQTSALEETRQKLQMRCSDAQEELWRLSVEPWIRRFDDTDRDKTEFKACNYLQVMGMFMLWVGWYGFNAGSSLSANPSSMYTAGLVSWNTTVAASAGGFGAFAFLYFFRLNLDTAFLCNGVLSGLVSCTASCDIATPVASSIIGLIAGLIVYPLGSSIMSRLQLDDPVDAGAVHACCGLFGCLAVAFCQPDCEELAIVMPGSLTNAQSIFCEESHRVGYQLVTQLWGCIVIVGWTLSISLTFWLSCALSERVRALELDQIDMAQELLQKLTCPGDEPTDLDNGLQRVANLSPLARSILKQHGWNGVTFQGGGPHDLFSLLAKLRQAQFGRLQTSLEVDPCYPVRLLVRAFHRCRPFREIAIIRIRIHPLAELSGLGVANTDGGRVYTAIQRAADQIAEIRNDHQTIHSPLKREVKELTMLVRSQEILLQTMMRGRNSSRRSRRLQSVPEEHPQRSDGKGATEADSGSASPTASCQANSFAAREAADPATSALPAPLVLGATLASTPSSASSSHRHPPRFQLSLASETASTVSDKSMGCMSPAYSVDSTPPPSTYGRLAAQSSRAPALQAPGSQDMASQLAGMLQNQQFLLAALGQGAGFQLQQQWQPQQQGQHGQELQQTHDQQLQQQQQQQLQQLQLQSPQQLQQQQQQQQQLQSPQQQQQQLQLQLQQQQQQQQQQQPSPLQQVQQLPPPPPEELLQQLAAAAFAATAALDGRPAQQLWGARKVLAYASYQALALSLVAVRILTGRRHQIRSHFAHVGHPTACDGTYTASATFQSDLPWCTRNFLHRYRLAFEDSVGSVHAVVAPVPPDLASALLKLRAKDAESGSTVQLWSSGLGTRDWTDYGTLGGFSGLLGAPDHVALGHAQVVRLTLPTDALSEFTKLFLDEIPRRRPGEKGQQYRQVIGIRGGMGSPYFKTIKEACEGKVTFVKAVGNEPDNLGQDTVYVYDSKFFPYRPAELGNQFRDDPPEKYDTDYRGINDELLRVGTILNNGCP</sequence>
<feature type="domain" description="Ammonium transporter AmtB-like" evidence="10">
    <location>
        <begin position="259"/>
        <end position="468"/>
    </location>
</feature>
<comment type="subcellular location">
    <subcellularLocation>
        <location evidence="1">Membrane</location>
        <topology evidence="1">Multi-pass membrane protein</topology>
    </subcellularLocation>
</comment>
<dbReference type="Gene3D" id="1.10.3430.10">
    <property type="entry name" value="Ammonium transporter AmtB like domains"/>
    <property type="match status" value="1"/>
</dbReference>
<dbReference type="Gene3D" id="3.30.2350.10">
    <property type="entry name" value="Pseudouridine synthase"/>
    <property type="match status" value="1"/>
</dbReference>
<keyword evidence="5 9" id="KW-1133">Transmembrane helix</keyword>
<feature type="transmembrane region" description="Helical" evidence="9">
    <location>
        <begin position="112"/>
        <end position="133"/>
    </location>
</feature>
<name>A0A813HE26_POLGL</name>
<comment type="caution">
    <text evidence="11">The sequence shown here is derived from an EMBL/GenBank/DDBJ whole genome shotgun (WGS) entry which is preliminary data.</text>
</comment>
<organism evidence="11 12">
    <name type="scientific">Polarella glacialis</name>
    <name type="common">Dinoflagellate</name>
    <dbReference type="NCBI Taxonomy" id="89957"/>
    <lineage>
        <taxon>Eukaryota</taxon>
        <taxon>Sar</taxon>
        <taxon>Alveolata</taxon>
        <taxon>Dinophyceae</taxon>
        <taxon>Suessiales</taxon>
        <taxon>Suessiaceae</taxon>
        <taxon>Polarella</taxon>
    </lineage>
</organism>
<feature type="compositionally biased region" description="Polar residues" evidence="8">
    <location>
        <begin position="681"/>
        <end position="695"/>
    </location>
</feature>
<feature type="transmembrane region" description="Helical" evidence="9">
    <location>
        <begin position="15"/>
        <end position="34"/>
    </location>
</feature>
<keyword evidence="7" id="KW-0924">Ammonia transport</keyword>
<feature type="transmembrane region" description="Helical" evidence="9">
    <location>
        <begin position="265"/>
        <end position="284"/>
    </location>
</feature>
<accession>A0A813HE26</accession>
<keyword evidence="3" id="KW-0813">Transport</keyword>
<feature type="region of interest" description="Disordered" evidence="8">
    <location>
        <begin position="191"/>
        <end position="223"/>
    </location>
</feature>
<feature type="transmembrane region" description="Helical" evidence="9">
    <location>
        <begin position="153"/>
        <end position="174"/>
    </location>
</feature>
<dbReference type="Pfam" id="PF00909">
    <property type="entry name" value="Ammonium_transp"/>
    <property type="match status" value="2"/>
</dbReference>
<protein>
    <recommendedName>
        <fullName evidence="10">Ammonium transporter AmtB-like domain-containing protein</fullName>
    </recommendedName>
</protein>
<dbReference type="OrthoDB" id="534912at2759"/>
<dbReference type="PANTHER" id="PTHR11730">
    <property type="entry name" value="AMMONIUM TRANSPORTER"/>
    <property type="match status" value="1"/>
</dbReference>
<dbReference type="InterPro" id="IPR029020">
    <property type="entry name" value="Ammonium/urea_transptr"/>
</dbReference>
<feature type="non-terminal residue" evidence="11">
    <location>
        <position position="1212"/>
    </location>
</feature>
<reference evidence="11" key="1">
    <citation type="submission" date="2021-02" db="EMBL/GenBank/DDBJ databases">
        <authorList>
            <person name="Dougan E. K."/>
            <person name="Rhodes N."/>
            <person name="Thang M."/>
            <person name="Chan C."/>
        </authorList>
    </citation>
    <scope>NUCLEOTIDE SEQUENCE</scope>
</reference>
<evidence type="ECO:0000256" key="5">
    <source>
        <dbReference type="ARBA" id="ARBA00022989"/>
    </source>
</evidence>
<evidence type="ECO:0000256" key="3">
    <source>
        <dbReference type="ARBA" id="ARBA00022448"/>
    </source>
</evidence>
<evidence type="ECO:0000259" key="10">
    <source>
        <dbReference type="Pfam" id="PF00909"/>
    </source>
</evidence>
<feature type="transmembrane region" description="Helical" evidence="9">
    <location>
        <begin position="442"/>
        <end position="461"/>
    </location>
</feature>
<dbReference type="GO" id="GO:0005886">
    <property type="term" value="C:plasma membrane"/>
    <property type="evidence" value="ECO:0007669"/>
    <property type="project" value="TreeGrafter"/>
</dbReference>
<dbReference type="GO" id="GO:0001522">
    <property type="term" value="P:pseudouridine synthesis"/>
    <property type="evidence" value="ECO:0007669"/>
    <property type="project" value="InterPro"/>
</dbReference>
<evidence type="ECO:0000313" key="11">
    <source>
        <dbReference type="EMBL" id="CAE8635943.1"/>
    </source>
</evidence>
<comment type="similarity">
    <text evidence="2">Belongs to the ammonia transporter channel (TC 1.A.11.2) family.</text>
</comment>
<dbReference type="InterPro" id="IPR024041">
    <property type="entry name" value="NH4_transpt_AmtB-like_dom"/>
</dbReference>
<evidence type="ECO:0000256" key="1">
    <source>
        <dbReference type="ARBA" id="ARBA00004141"/>
    </source>
</evidence>
<feature type="compositionally biased region" description="Basic and acidic residues" evidence="8">
    <location>
        <begin position="665"/>
        <end position="678"/>
    </location>
</feature>
<evidence type="ECO:0000313" key="12">
    <source>
        <dbReference type="Proteomes" id="UP000654075"/>
    </source>
</evidence>
<gene>
    <name evidence="11" type="ORF">PGLA1383_LOCUS51492</name>
</gene>
<feature type="region of interest" description="Disordered" evidence="8">
    <location>
        <begin position="758"/>
        <end position="789"/>
    </location>
</feature>
<dbReference type="GO" id="GO:0009982">
    <property type="term" value="F:pseudouridine synthase activity"/>
    <property type="evidence" value="ECO:0007669"/>
    <property type="project" value="InterPro"/>
</dbReference>
<feature type="compositionally biased region" description="Polar residues" evidence="8">
    <location>
        <begin position="213"/>
        <end position="223"/>
    </location>
</feature>
<feature type="transmembrane region" description="Helical" evidence="9">
    <location>
        <begin position="55"/>
        <end position="75"/>
    </location>
</feature>
<feature type="region of interest" description="Disordered" evidence="8">
    <location>
        <begin position="647"/>
        <end position="697"/>
    </location>
</feature>
<dbReference type="GO" id="GO:0003723">
    <property type="term" value="F:RNA binding"/>
    <property type="evidence" value="ECO:0007669"/>
    <property type="project" value="InterPro"/>
</dbReference>
<evidence type="ECO:0000256" key="4">
    <source>
        <dbReference type="ARBA" id="ARBA00022692"/>
    </source>
</evidence>
<evidence type="ECO:0000256" key="2">
    <source>
        <dbReference type="ARBA" id="ARBA00005887"/>
    </source>
</evidence>
<keyword evidence="6 9" id="KW-0472">Membrane</keyword>
<dbReference type="EMBL" id="CAJNNV010031376">
    <property type="protein sequence ID" value="CAE8635943.1"/>
    <property type="molecule type" value="Genomic_DNA"/>
</dbReference>
<feature type="compositionally biased region" description="Pro residues" evidence="8">
    <location>
        <begin position="201"/>
        <end position="211"/>
    </location>
</feature>
<dbReference type="InterPro" id="IPR020103">
    <property type="entry name" value="PsdUridine_synth_cat_dom_sf"/>
</dbReference>